<dbReference type="EMBL" id="CP073355">
    <property type="protein sequence ID" value="URA09174.1"/>
    <property type="molecule type" value="Genomic_DNA"/>
</dbReference>
<dbReference type="PRINTS" id="PR00690">
    <property type="entry name" value="ADHESNFAMILY"/>
</dbReference>
<evidence type="ECO:0000256" key="4">
    <source>
        <dbReference type="RuleBase" id="RU003512"/>
    </source>
</evidence>
<dbReference type="AlphaFoldDB" id="A0AAX3BAZ4"/>
<dbReference type="PANTHER" id="PTHR42953:SF3">
    <property type="entry name" value="HIGH-AFFINITY ZINC UPTAKE SYSTEM PROTEIN ZNUA"/>
    <property type="match status" value="1"/>
</dbReference>
<keyword evidence="2 4" id="KW-0813">Transport</keyword>
<dbReference type="GO" id="GO:0007155">
    <property type="term" value="P:cell adhesion"/>
    <property type="evidence" value="ECO:0007669"/>
    <property type="project" value="InterPro"/>
</dbReference>
<dbReference type="GO" id="GO:0030001">
    <property type="term" value="P:metal ion transport"/>
    <property type="evidence" value="ECO:0007669"/>
    <property type="project" value="InterPro"/>
</dbReference>
<dbReference type="GO" id="GO:0046872">
    <property type="term" value="F:metal ion binding"/>
    <property type="evidence" value="ECO:0007669"/>
    <property type="project" value="InterPro"/>
</dbReference>
<dbReference type="SUPFAM" id="SSF53807">
    <property type="entry name" value="Helical backbone' metal receptor"/>
    <property type="match status" value="1"/>
</dbReference>
<reference evidence="6" key="2">
    <citation type="submission" date="2022-06" db="EMBL/GenBank/DDBJ databases">
        <title>Thermospira aquatica gen. nov., sp. nov.</title>
        <authorList>
            <person name="Ben Ali Gam Z."/>
            <person name="Labat M."/>
        </authorList>
    </citation>
    <scope>NUCLEOTIDE SEQUENCE</scope>
    <source>
        <strain evidence="6">F1F22</strain>
    </source>
</reference>
<dbReference type="InterPro" id="IPR006127">
    <property type="entry name" value="ZnuA-like"/>
</dbReference>
<dbReference type="PRINTS" id="PR00691">
    <property type="entry name" value="ADHESINB"/>
</dbReference>
<gene>
    <name evidence="6" type="ORF">KDW03_06590</name>
</gene>
<proteinExistence type="inferred from homology"/>
<evidence type="ECO:0000256" key="3">
    <source>
        <dbReference type="ARBA" id="ARBA00022729"/>
    </source>
</evidence>
<accession>A0AAX3BAZ4</accession>
<evidence type="ECO:0000256" key="1">
    <source>
        <dbReference type="ARBA" id="ARBA00011028"/>
    </source>
</evidence>
<dbReference type="Proteomes" id="UP001056539">
    <property type="component" value="Chromosome"/>
</dbReference>
<protein>
    <submittedName>
        <fullName evidence="6">Zinc ABC transporter substrate-binding protein</fullName>
    </submittedName>
</protein>
<organism evidence="6 7">
    <name type="scientific">Thermospira aquatica</name>
    <dbReference type="NCBI Taxonomy" id="2828656"/>
    <lineage>
        <taxon>Bacteria</taxon>
        <taxon>Pseudomonadati</taxon>
        <taxon>Spirochaetota</taxon>
        <taxon>Spirochaetia</taxon>
        <taxon>Brevinematales</taxon>
        <taxon>Thermospiraceae</taxon>
        <taxon>Thermospira</taxon>
    </lineage>
</organism>
<dbReference type="InterPro" id="IPR006129">
    <property type="entry name" value="AdhesinB"/>
</dbReference>
<dbReference type="KEGG" id="taqu:KDW03_06590"/>
<name>A0AAX3BAZ4_9SPIR</name>
<evidence type="ECO:0000313" key="7">
    <source>
        <dbReference type="Proteomes" id="UP001056539"/>
    </source>
</evidence>
<dbReference type="InterPro" id="IPR006128">
    <property type="entry name" value="Lipoprotein_PsaA-like"/>
</dbReference>
<evidence type="ECO:0000313" key="6">
    <source>
        <dbReference type="EMBL" id="URA09174.1"/>
    </source>
</evidence>
<keyword evidence="5" id="KW-0175">Coiled coil</keyword>
<dbReference type="RefSeq" id="WP_271434300.1">
    <property type="nucleotide sequence ID" value="NZ_CP073355.1"/>
</dbReference>
<feature type="coiled-coil region" evidence="5">
    <location>
        <begin position="165"/>
        <end position="196"/>
    </location>
</feature>
<evidence type="ECO:0000256" key="2">
    <source>
        <dbReference type="ARBA" id="ARBA00022448"/>
    </source>
</evidence>
<sequence length="294" mass="33704">MKLWFFLVHCLLITGGMFATPLKVTVTLEPQRYLVEKIGGNRVQVHVMVPSGKNPHTYEPLPSQMVELSRSSVWFTIGLEFETQLVNRIQKSYHNLQIVDTSQGIKKRSLLEHEIPSHHEAGEDHEEHEDRVGAPDPHIWMSLRLATLQAKTILDKLSSLDPEGKEIYEKNYSQLIQKLQNLDNEIRQQLNRHRGKTFFIYHPVLGYFADDYGLIQQSIEIEGKEPSSRQIHALVQKAKQQKVKVIFVQQGFSQKSAQAIAKAIGGKVVEINPLDYNYETMIKKISQTLIGAWQ</sequence>
<reference evidence="6" key="1">
    <citation type="submission" date="2021-04" db="EMBL/GenBank/DDBJ databases">
        <authorList>
            <person name="Postec A."/>
        </authorList>
    </citation>
    <scope>NUCLEOTIDE SEQUENCE</scope>
    <source>
        <strain evidence="6">F1F22</strain>
    </source>
</reference>
<dbReference type="Pfam" id="PF01297">
    <property type="entry name" value="ZnuA"/>
    <property type="match status" value="1"/>
</dbReference>
<dbReference type="PANTHER" id="PTHR42953">
    <property type="entry name" value="HIGH-AFFINITY ZINC UPTAKE SYSTEM PROTEIN ZNUA-RELATED"/>
    <property type="match status" value="1"/>
</dbReference>
<dbReference type="Gene3D" id="3.40.50.1980">
    <property type="entry name" value="Nitrogenase molybdenum iron protein domain"/>
    <property type="match status" value="2"/>
</dbReference>
<keyword evidence="7" id="KW-1185">Reference proteome</keyword>
<evidence type="ECO:0000256" key="5">
    <source>
        <dbReference type="SAM" id="Coils"/>
    </source>
</evidence>
<keyword evidence="3" id="KW-0732">Signal</keyword>
<dbReference type="InterPro" id="IPR050492">
    <property type="entry name" value="Bact_metal-bind_prot9"/>
</dbReference>
<comment type="similarity">
    <text evidence="1 4">Belongs to the bacterial solute-binding protein 9 family.</text>
</comment>